<dbReference type="Gene3D" id="3.40.50.300">
    <property type="entry name" value="P-loop containing nucleotide triphosphate hydrolases"/>
    <property type="match status" value="1"/>
</dbReference>
<feature type="compositionally biased region" description="Low complexity" evidence="1">
    <location>
        <begin position="91"/>
        <end position="103"/>
    </location>
</feature>
<keyword evidence="3" id="KW-1185">Reference proteome</keyword>
<dbReference type="eggNOG" id="KOG3602">
    <property type="taxonomic scope" value="Eukaryota"/>
</dbReference>
<proteinExistence type="predicted"/>
<dbReference type="EnsemblMetazoa" id="tetur07g05130.1">
    <property type="protein sequence ID" value="tetur07g05130.1"/>
    <property type="gene ID" value="tetur07g05130"/>
</dbReference>
<reference evidence="3" key="1">
    <citation type="submission" date="2011-08" db="EMBL/GenBank/DDBJ databases">
        <authorList>
            <person name="Rombauts S."/>
        </authorList>
    </citation>
    <scope>NUCLEOTIDE SEQUENCE</scope>
    <source>
        <strain evidence="3">London</strain>
    </source>
</reference>
<organism evidence="2 3">
    <name type="scientific">Tetranychus urticae</name>
    <name type="common">Two-spotted spider mite</name>
    <dbReference type="NCBI Taxonomy" id="32264"/>
    <lineage>
        <taxon>Eukaryota</taxon>
        <taxon>Metazoa</taxon>
        <taxon>Ecdysozoa</taxon>
        <taxon>Arthropoda</taxon>
        <taxon>Chelicerata</taxon>
        <taxon>Arachnida</taxon>
        <taxon>Acari</taxon>
        <taxon>Acariformes</taxon>
        <taxon>Trombidiformes</taxon>
        <taxon>Prostigmata</taxon>
        <taxon>Eleutherengona</taxon>
        <taxon>Raphignathae</taxon>
        <taxon>Tetranychoidea</taxon>
        <taxon>Tetranychidae</taxon>
        <taxon>Tetranychus</taxon>
    </lineage>
</organism>
<reference evidence="2" key="2">
    <citation type="submission" date="2015-06" db="UniProtKB">
        <authorList>
            <consortium name="EnsemblMetazoa"/>
        </authorList>
    </citation>
    <scope>IDENTIFICATION</scope>
</reference>
<dbReference type="InterPro" id="IPR027417">
    <property type="entry name" value="P-loop_NTPase"/>
</dbReference>
<name>T1K9J1_TETUR</name>
<accession>T1K9J1</accession>
<feature type="compositionally biased region" description="Low complexity" evidence="1">
    <location>
        <begin position="411"/>
        <end position="424"/>
    </location>
</feature>
<dbReference type="PANTHER" id="PTHR19871:SF28">
    <property type="entry name" value="AAA+ ATPASE DOMAIN-CONTAINING PROTEIN"/>
    <property type="match status" value="1"/>
</dbReference>
<dbReference type="AlphaFoldDB" id="T1K9J1"/>
<feature type="compositionally biased region" description="Basic and acidic residues" evidence="1">
    <location>
        <begin position="493"/>
        <end position="502"/>
    </location>
</feature>
<feature type="compositionally biased region" description="Basic and acidic residues" evidence="1">
    <location>
        <begin position="510"/>
        <end position="519"/>
    </location>
</feature>
<evidence type="ECO:0000313" key="3">
    <source>
        <dbReference type="Proteomes" id="UP000015104"/>
    </source>
</evidence>
<dbReference type="PANTHER" id="PTHR19871">
    <property type="entry name" value="BETA TRANSDUCIN-RELATED PROTEIN"/>
    <property type="match status" value="1"/>
</dbReference>
<feature type="region of interest" description="Disordered" evidence="1">
    <location>
        <begin position="395"/>
        <end position="430"/>
    </location>
</feature>
<dbReference type="STRING" id="32264.T1K9J1"/>
<feature type="region of interest" description="Disordered" evidence="1">
    <location>
        <begin position="484"/>
        <end position="519"/>
    </location>
</feature>
<dbReference type="Proteomes" id="UP000015104">
    <property type="component" value="Unassembled WGS sequence"/>
</dbReference>
<protein>
    <recommendedName>
        <fullName evidence="4">AAA+ ATPase domain-containing protein</fullName>
    </recommendedName>
</protein>
<dbReference type="HOGENOM" id="CLU_450048_0_0_1"/>
<evidence type="ECO:0000313" key="2">
    <source>
        <dbReference type="EnsemblMetazoa" id="tetur07g05130.1"/>
    </source>
</evidence>
<feature type="compositionally biased region" description="Polar residues" evidence="1">
    <location>
        <begin position="395"/>
        <end position="406"/>
    </location>
</feature>
<sequence>MSESASNLRRESVDLITSQLSQSLADSIEEAVNKSNNHFEFIPEIIRESHSCMCNTRKLMSILGQDSVSSERQNAGEPIVASRPADANIQSSSSTPVAPGSSSSSSSISIAHSIASGSSCYTDPCSPLETIRLLMKTASQEKSVLTGQRHRPIIVVGPAGVGKSSLLSQVYTYCSEWLSADSQVIKVVRHIGQSPSSSYTSELIRSLCIDITLVYGFEMRTDIVYELSSLSLWFHDLLKQIETTCPTNDLVIVLDDLHLLKSLQTSTILGWLPWTLPPSVHLICSVTEESDAVVSLLKSRIPSDNVIKLTPLESTAKILSMILCRLRGYTSIVDQQSDTLDQPSSKPNETLLPEKVWHLLSERFNAIVKTNPVTPLYVSLLTDTLLVPLICTPNSSEPSTRPSNLPGQEVTPSSGSSHATDSTSQTTEVNLKMTDIPITIDELIEKTVDELQKSFPCSTIDRLLTYLSGTRYGLREEELIDLIGNGDETGNNNKHDSDRKQSTCESENDSSDKNNETCSNVKEDNNLLSSLHQFESNSIWPAIKAKLNPFLKEYFILGRPYIHWSHRIICETIKQRYIVDTFDYKTIHSKLADAFLLGFNEAKNFYS</sequence>
<dbReference type="SUPFAM" id="SSF52540">
    <property type="entry name" value="P-loop containing nucleoside triphosphate hydrolases"/>
    <property type="match status" value="1"/>
</dbReference>
<evidence type="ECO:0000256" key="1">
    <source>
        <dbReference type="SAM" id="MobiDB-lite"/>
    </source>
</evidence>
<evidence type="ECO:0008006" key="4">
    <source>
        <dbReference type="Google" id="ProtNLM"/>
    </source>
</evidence>
<feature type="region of interest" description="Disordered" evidence="1">
    <location>
        <begin position="70"/>
        <end position="103"/>
    </location>
</feature>
<dbReference type="InterPro" id="IPR052752">
    <property type="entry name" value="NACHT-WD_repeat"/>
</dbReference>
<dbReference type="EMBL" id="CAEY01001892">
    <property type="status" value="NOT_ANNOTATED_CDS"/>
    <property type="molecule type" value="Genomic_DNA"/>
</dbReference>